<reference evidence="1 2" key="1">
    <citation type="journal article" date="2019" name="Sci. Rep.">
        <title>Orb-weaving spider Araneus ventricosus genome elucidates the spidroin gene catalogue.</title>
        <authorList>
            <person name="Kono N."/>
            <person name="Nakamura H."/>
            <person name="Ohtoshi R."/>
            <person name="Moran D.A.P."/>
            <person name="Shinohara A."/>
            <person name="Yoshida Y."/>
            <person name="Fujiwara M."/>
            <person name="Mori M."/>
            <person name="Tomita M."/>
            <person name="Arakawa K."/>
        </authorList>
    </citation>
    <scope>NUCLEOTIDE SEQUENCE [LARGE SCALE GENOMIC DNA]</scope>
</reference>
<sequence>MGIVLKEDDNITQHARTFASDGFWPSVYFLFPKSKEHLSATRFSTDSDVETSADNWLHGQGRDFYQAALNKLFLRSDKFLNRFGDHVEK</sequence>
<accession>A0A4Y2REI5</accession>
<comment type="caution">
    <text evidence="1">The sequence shown here is derived from an EMBL/GenBank/DDBJ whole genome shotgun (WGS) entry which is preliminary data.</text>
</comment>
<name>A0A4Y2REI5_ARAVE</name>
<organism evidence="1 2">
    <name type="scientific">Araneus ventricosus</name>
    <name type="common">Orbweaver spider</name>
    <name type="synonym">Epeira ventricosa</name>
    <dbReference type="NCBI Taxonomy" id="182803"/>
    <lineage>
        <taxon>Eukaryota</taxon>
        <taxon>Metazoa</taxon>
        <taxon>Ecdysozoa</taxon>
        <taxon>Arthropoda</taxon>
        <taxon>Chelicerata</taxon>
        <taxon>Arachnida</taxon>
        <taxon>Araneae</taxon>
        <taxon>Araneomorphae</taxon>
        <taxon>Entelegynae</taxon>
        <taxon>Araneoidea</taxon>
        <taxon>Araneidae</taxon>
        <taxon>Araneus</taxon>
    </lineage>
</organism>
<proteinExistence type="predicted"/>
<evidence type="ECO:0000313" key="2">
    <source>
        <dbReference type="Proteomes" id="UP000499080"/>
    </source>
</evidence>
<dbReference type="AlphaFoldDB" id="A0A4Y2REI5"/>
<protein>
    <submittedName>
        <fullName evidence="1">Uncharacterized protein</fullName>
    </submittedName>
</protein>
<gene>
    <name evidence="1" type="ORF">AVEN_197658_1</name>
</gene>
<evidence type="ECO:0000313" key="1">
    <source>
        <dbReference type="EMBL" id="GBN74182.1"/>
    </source>
</evidence>
<dbReference type="Proteomes" id="UP000499080">
    <property type="component" value="Unassembled WGS sequence"/>
</dbReference>
<keyword evidence="2" id="KW-1185">Reference proteome</keyword>
<dbReference type="EMBL" id="BGPR01016801">
    <property type="protein sequence ID" value="GBN74182.1"/>
    <property type="molecule type" value="Genomic_DNA"/>
</dbReference>
<dbReference type="OrthoDB" id="616263at2759"/>